<dbReference type="Gene3D" id="3.40.50.300">
    <property type="entry name" value="P-loop containing nucleotide triphosphate hydrolases"/>
    <property type="match status" value="1"/>
</dbReference>
<dbReference type="RefSeq" id="WP_193812000.1">
    <property type="nucleotide sequence ID" value="NZ_CP040442.1"/>
</dbReference>
<dbReference type="Pfam" id="PF03266">
    <property type="entry name" value="NTPase_1"/>
    <property type="match status" value="1"/>
</dbReference>
<sequence>MIYILSGNIETGKTSALLKWTEARNDVFGILTPRNKNGIRYLLDVNTKESFEMETDLKMADAVTVGRYRFLKSAFEKGNEIIKKALVNNKSGYIIIDELGKLELKSKGFHESALLAIPETINNDDLHLILIIRTTLLLDIIIKYKITDYQFMVIEDLNQPSELS</sequence>
<dbReference type="GO" id="GO:0017111">
    <property type="term" value="F:ribonucleoside triphosphate phosphatase activity"/>
    <property type="evidence" value="ECO:0007669"/>
    <property type="project" value="InterPro"/>
</dbReference>
<dbReference type="EMBL" id="CP040442">
    <property type="protein sequence ID" value="QOW11830.1"/>
    <property type="molecule type" value="Genomic_DNA"/>
</dbReference>
<organism evidence="1 2">
    <name type="scientific">Kaistella flava</name>
    <name type="common">ex Peng et al. 2021</name>
    <dbReference type="NCBI Taxonomy" id="2038776"/>
    <lineage>
        <taxon>Bacteria</taxon>
        <taxon>Pseudomonadati</taxon>
        <taxon>Bacteroidota</taxon>
        <taxon>Flavobacteriia</taxon>
        <taxon>Flavobacteriales</taxon>
        <taxon>Weeksellaceae</taxon>
        <taxon>Chryseobacterium group</taxon>
        <taxon>Kaistella</taxon>
    </lineage>
</organism>
<gene>
    <name evidence="1" type="ORF">Q73A0000_16420</name>
</gene>
<name>A0A7M2YCQ7_9FLAO</name>
<dbReference type="AlphaFoldDB" id="A0A7M2YCQ7"/>
<protein>
    <submittedName>
        <fullName evidence="1">Uncharacterized protein</fullName>
    </submittedName>
</protein>
<evidence type="ECO:0000313" key="2">
    <source>
        <dbReference type="Proteomes" id="UP000594195"/>
    </source>
</evidence>
<dbReference type="InterPro" id="IPR027417">
    <property type="entry name" value="P-loop_NTPase"/>
</dbReference>
<dbReference type="Proteomes" id="UP000594195">
    <property type="component" value="Chromosome"/>
</dbReference>
<keyword evidence="2" id="KW-1185">Reference proteome</keyword>
<evidence type="ECO:0000313" key="1">
    <source>
        <dbReference type="EMBL" id="QOW11830.1"/>
    </source>
</evidence>
<proteinExistence type="predicted"/>
<dbReference type="InterPro" id="IPR004948">
    <property type="entry name" value="Nuc-triphosphatase_THEP1"/>
</dbReference>
<reference evidence="1 2" key="1">
    <citation type="submission" date="2019-05" db="EMBL/GenBank/DDBJ databases">
        <title>Chryseobacterium sp. isolated from King George Island, maritime Antarctica.</title>
        <authorList>
            <person name="Peng X."/>
        </authorList>
    </citation>
    <scope>NUCLEOTIDE SEQUENCE [LARGE SCALE GENOMIC DNA]</scope>
    <source>
        <strain evidence="1 2">7-3A</strain>
    </source>
</reference>
<dbReference type="KEGG" id="kfa:Q73A0000_16420"/>
<accession>A0A7M2YCQ7</accession>